<dbReference type="AlphaFoldDB" id="A0A195BAZ5"/>
<evidence type="ECO:0000313" key="3">
    <source>
        <dbReference type="EMBL" id="KYM81721.1"/>
    </source>
</evidence>
<evidence type="ECO:0000259" key="2">
    <source>
        <dbReference type="PROSITE" id="PS51144"/>
    </source>
</evidence>
<dbReference type="PANTHER" id="PTHR18952:SF114">
    <property type="entry name" value="CARBONIC ANHYDRASE 3, ISOFORM A"/>
    <property type="match status" value="1"/>
</dbReference>
<accession>A0A195BAZ5</accession>
<keyword evidence="4" id="KW-1185">Reference proteome</keyword>
<dbReference type="InterPro" id="IPR036398">
    <property type="entry name" value="CA_dom_sf"/>
</dbReference>
<dbReference type="GO" id="GO:0005737">
    <property type="term" value="C:cytoplasm"/>
    <property type="evidence" value="ECO:0007669"/>
    <property type="project" value="TreeGrafter"/>
</dbReference>
<sequence length="275" mass="31799">MSLLYLCNKFYFQVRSTQEQKLCTTSSSGLPKWRQSPIDISRVAVWNKKFPPLLLTNYWSNIGTAILANTGKTVNIELANRRLPIMRGGPLKDDEYQFMNVQFRWGPSNCRGAEHSIDNIWYSMEAQVMHWNTRYGSIDKCYDKSDGISILSYLMQVVGCPGIPDNPMLALITHKLPEIKRTQSTINITPDCLRWMMYACTCPGYYTYTGSLTFPPYNECVTWIIVPDAIKISSNQIEAFRSLYNHKWEHIARNYRSQHLLHGRRIFFATNDAVV</sequence>
<dbReference type="InterPro" id="IPR001148">
    <property type="entry name" value="CA_dom"/>
</dbReference>
<dbReference type="CDD" id="cd00326">
    <property type="entry name" value="alpha_CA"/>
    <property type="match status" value="1"/>
</dbReference>
<dbReference type="STRING" id="520822.A0A195BAZ5"/>
<evidence type="ECO:0000313" key="4">
    <source>
        <dbReference type="Proteomes" id="UP000078540"/>
    </source>
</evidence>
<dbReference type="PROSITE" id="PS51144">
    <property type="entry name" value="ALPHA_CA_2"/>
    <property type="match status" value="1"/>
</dbReference>
<dbReference type="SUPFAM" id="SSF51069">
    <property type="entry name" value="Carbonic anhydrase"/>
    <property type="match status" value="1"/>
</dbReference>
<dbReference type="InterPro" id="IPR023561">
    <property type="entry name" value="Carbonic_anhydrase_a-class"/>
</dbReference>
<comment type="similarity">
    <text evidence="1">Belongs to the alpha-carbonic anhydrase family.</text>
</comment>
<dbReference type="GO" id="GO:0008270">
    <property type="term" value="F:zinc ion binding"/>
    <property type="evidence" value="ECO:0007669"/>
    <property type="project" value="InterPro"/>
</dbReference>
<dbReference type="Gene3D" id="3.10.200.10">
    <property type="entry name" value="Alpha carbonic anhydrase"/>
    <property type="match status" value="1"/>
</dbReference>
<dbReference type="SMART" id="SM01057">
    <property type="entry name" value="Carb_anhydrase"/>
    <property type="match status" value="1"/>
</dbReference>
<dbReference type="GO" id="GO:0004089">
    <property type="term" value="F:carbonate dehydratase activity"/>
    <property type="evidence" value="ECO:0007669"/>
    <property type="project" value="InterPro"/>
</dbReference>
<reference evidence="3 4" key="1">
    <citation type="submission" date="2015-09" db="EMBL/GenBank/DDBJ databases">
        <title>Atta colombica WGS genome.</title>
        <authorList>
            <person name="Nygaard S."/>
            <person name="Hu H."/>
            <person name="Boomsma J."/>
            <person name="Zhang G."/>
        </authorList>
    </citation>
    <scope>NUCLEOTIDE SEQUENCE [LARGE SCALE GENOMIC DNA]</scope>
    <source>
        <strain evidence="3">Treedump-2</strain>
        <tissue evidence="3">Whole body</tissue>
    </source>
</reference>
<proteinExistence type="inferred from homology"/>
<name>A0A195BAZ5_9HYME</name>
<feature type="domain" description="Alpha-carbonic anhydrase" evidence="2">
    <location>
        <begin position="8"/>
        <end position="270"/>
    </location>
</feature>
<organism evidence="3 4">
    <name type="scientific">Atta colombica</name>
    <dbReference type="NCBI Taxonomy" id="520822"/>
    <lineage>
        <taxon>Eukaryota</taxon>
        <taxon>Metazoa</taxon>
        <taxon>Ecdysozoa</taxon>
        <taxon>Arthropoda</taxon>
        <taxon>Hexapoda</taxon>
        <taxon>Insecta</taxon>
        <taxon>Pterygota</taxon>
        <taxon>Neoptera</taxon>
        <taxon>Endopterygota</taxon>
        <taxon>Hymenoptera</taxon>
        <taxon>Apocrita</taxon>
        <taxon>Aculeata</taxon>
        <taxon>Formicoidea</taxon>
        <taxon>Formicidae</taxon>
        <taxon>Myrmicinae</taxon>
        <taxon>Atta</taxon>
    </lineage>
</organism>
<gene>
    <name evidence="3" type="ORF">ALC53_07714</name>
</gene>
<protein>
    <submittedName>
        <fullName evidence="3">Carbonic anhydrase 2</fullName>
    </submittedName>
</protein>
<dbReference type="Proteomes" id="UP000078540">
    <property type="component" value="Unassembled WGS sequence"/>
</dbReference>
<evidence type="ECO:0000256" key="1">
    <source>
        <dbReference type="ARBA" id="ARBA00010718"/>
    </source>
</evidence>
<dbReference type="EMBL" id="KQ976529">
    <property type="protein sequence ID" value="KYM81721.1"/>
    <property type="molecule type" value="Genomic_DNA"/>
</dbReference>
<dbReference type="Pfam" id="PF00194">
    <property type="entry name" value="Carb_anhydrase"/>
    <property type="match status" value="1"/>
</dbReference>
<dbReference type="PANTHER" id="PTHR18952">
    <property type="entry name" value="CARBONIC ANHYDRASE"/>
    <property type="match status" value="1"/>
</dbReference>